<dbReference type="CDD" id="cd04301">
    <property type="entry name" value="NAT_SF"/>
    <property type="match status" value="1"/>
</dbReference>
<protein>
    <submittedName>
        <fullName evidence="2">GNAT family N-acetyltransferase</fullName>
        <ecNumber evidence="2">2.3.1.-</ecNumber>
    </submittedName>
</protein>
<accession>A0ABW1HKY4</accession>
<gene>
    <name evidence="2" type="ORF">ACFPZ4_04975</name>
</gene>
<name>A0ABW1HKY4_9ACTN</name>
<sequence>MVTVRRAAVEDAAEIVRLRAVMLGSMDGSEPAPGPWQEATRATLRERLAEPQGTLGVFVVNAPDRPGELAAVAVGTIERRLGGPANPSGLTGYVFNVVTDPAYRRRGYSRACLEALLDWYQKHGVGKVDLRASAEGEPLYRSLGFVPTPGPTLRLTLPPAPG</sequence>
<dbReference type="GO" id="GO:0016746">
    <property type="term" value="F:acyltransferase activity"/>
    <property type="evidence" value="ECO:0007669"/>
    <property type="project" value="UniProtKB-KW"/>
</dbReference>
<organism evidence="2 3">
    <name type="scientific">Micromonospora harpali</name>
    <dbReference type="NCBI Taxonomy" id="1490225"/>
    <lineage>
        <taxon>Bacteria</taxon>
        <taxon>Bacillati</taxon>
        <taxon>Actinomycetota</taxon>
        <taxon>Actinomycetes</taxon>
        <taxon>Micromonosporales</taxon>
        <taxon>Micromonosporaceae</taxon>
        <taxon>Micromonospora</taxon>
    </lineage>
</organism>
<dbReference type="Gene3D" id="3.40.630.30">
    <property type="match status" value="1"/>
</dbReference>
<keyword evidence="2" id="KW-0808">Transferase</keyword>
<reference evidence="3" key="1">
    <citation type="journal article" date="2019" name="Int. J. Syst. Evol. Microbiol.">
        <title>The Global Catalogue of Microorganisms (GCM) 10K type strain sequencing project: providing services to taxonomists for standard genome sequencing and annotation.</title>
        <authorList>
            <consortium name="The Broad Institute Genomics Platform"/>
            <consortium name="The Broad Institute Genome Sequencing Center for Infectious Disease"/>
            <person name="Wu L."/>
            <person name="Ma J."/>
        </authorList>
    </citation>
    <scope>NUCLEOTIDE SEQUENCE [LARGE SCALE GENOMIC DNA]</scope>
    <source>
        <strain evidence="3">CGMCC 4.7173</strain>
    </source>
</reference>
<proteinExistence type="predicted"/>
<dbReference type="InterPro" id="IPR016181">
    <property type="entry name" value="Acyl_CoA_acyltransferase"/>
</dbReference>
<dbReference type="RefSeq" id="WP_353901115.1">
    <property type="nucleotide sequence ID" value="NZ_CP158970.1"/>
</dbReference>
<keyword evidence="2" id="KW-0012">Acyltransferase</keyword>
<feature type="domain" description="N-acetyltransferase" evidence="1">
    <location>
        <begin position="2"/>
        <end position="162"/>
    </location>
</feature>
<dbReference type="InterPro" id="IPR000182">
    <property type="entry name" value="GNAT_dom"/>
</dbReference>
<evidence type="ECO:0000259" key="1">
    <source>
        <dbReference type="PROSITE" id="PS51186"/>
    </source>
</evidence>
<dbReference type="SUPFAM" id="SSF55729">
    <property type="entry name" value="Acyl-CoA N-acyltransferases (Nat)"/>
    <property type="match status" value="1"/>
</dbReference>
<dbReference type="EC" id="2.3.1.-" evidence="2"/>
<evidence type="ECO:0000313" key="3">
    <source>
        <dbReference type="Proteomes" id="UP001596207"/>
    </source>
</evidence>
<dbReference type="Proteomes" id="UP001596207">
    <property type="component" value="Unassembled WGS sequence"/>
</dbReference>
<comment type="caution">
    <text evidence="2">The sequence shown here is derived from an EMBL/GenBank/DDBJ whole genome shotgun (WGS) entry which is preliminary data.</text>
</comment>
<dbReference type="EMBL" id="JBHSQQ010000014">
    <property type="protein sequence ID" value="MFC5940832.1"/>
    <property type="molecule type" value="Genomic_DNA"/>
</dbReference>
<evidence type="ECO:0000313" key="2">
    <source>
        <dbReference type="EMBL" id="MFC5940832.1"/>
    </source>
</evidence>
<dbReference type="Pfam" id="PF00583">
    <property type="entry name" value="Acetyltransf_1"/>
    <property type="match status" value="1"/>
</dbReference>
<dbReference type="PROSITE" id="PS51186">
    <property type="entry name" value="GNAT"/>
    <property type="match status" value="1"/>
</dbReference>
<keyword evidence="3" id="KW-1185">Reference proteome</keyword>